<keyword evidence="2" id="KW-0805">Transcription regulation</keyword>
<dbReference type="GO" id="GO:0006352">
    <property type="term" value="P:DNA-templated transcription initiation"/>
    <property type="evidence" value="ECO:0007669"/>
    <property type="project" value="InterPro"/>
</dbReference>
<gene>
    <name evidence="8" type="ORF">BSZ37_08065</name>
</gene>
<protein>
    <recommendedName>
        <fullName evidence="10">HTH luxR-type domain-containing protein</fullName>
    </recommendedName>
</protein>
<dbReference type="GO" id="GO:0016987">
    <property type="term" value="F:sigma factor activity"/>
    <property type="evidence" value="ECO:0007669"/>
    <property type="project" value="UniProtKB-KW"/>
</dbReference>
<dbReference type="InterPro" id="IPR014284">
    <property type="entry name" value="RNA_pol_sigma-70_dom"/>
</dbReference>
<name>A0A271IYX3_9BACT</name>
<evidence type="ECO:0000256" key="5">
    <source>
        <dbReference type="ARBA" id="ARBA00023163"/>
    </source>
</evidence>
<dbReference type="InterPro" id="IPR013325">
    <property type="entry name" value="RNA_pol_sigma_r2"/>
</dbReference>
<dbReference type="Gene3D" id="1.10.1740.10">
    <property type="match status" value="1"/>
</dbReference>
<comment type="caution">
    <text evidence="8">The sequence shown here is derived from an EMBL/GenBank/DDBJ whole genome shotgun (WGS) entry which is preliminary data.</text>
</comment>
<dbReference type="InterPro" id="IPR039425">
    <property type="entry name" value="RNA_pol_sigma-70-like"/>
</dbReference>
<keyword evidence="5" id="KW-0804">Transcription</keyword>
<proteinExistence type="inferred from homology"/>
<dbReference type="InterPro" id="IPR007627">
    <property type="entry name" value="RNA_pol_sigma70_r2"/>
</dbReference>
<dbReference type="EMBL" id="MQWD01000001">
    <property type="protein sequence ID" value="PAP76402.1"/>
    <property type="molecule type" value="Genomic_DNA"/>
</dbReference>
<dbReference type="AlphaFoldDB" id="A0A271IYX3"/>
<evidence type="ECO:0000313" key="8">
    <source>
        <dbReference type="EMBL" id="PAP76402.1"/>
    </source>
</evidence>
<dbReference type="SUPFAM" id="SSF88946">
    <property type="entry name" value="Sigma2 domain of RNA polymerase sigma factors"/>
    <property type="match status" value="1"/>
</dbReference>
<dbReference type="CDD" id="cd06171">
    <property type="entry name" value="Sigma70_r4"/>
    <property type="match status" value="1"/>
</dbReference>
<evidence type="ECO:0000259" key="7">
    <source>
        <dbReference type="Pfam" id="PF08281"/>
    </source>
</evidence>
<dbReference type="PANTHER" id="PTHR43133:SF8">
    <property type="entry name" value="RNA POLYMERASE SIGMA FACTOR HI_1459-RELATED"/>
    <property type="match status" value="1"/>
</dbReference>
<dbReference type="Pfam" id="PF04542">
    <property type="entry name" value="Sigma70_r2"/>
    <property type="match status" value="1"/>
</dbReference>
<dbReference type="InterPro" id="IPR013324">
    <property type="entry name" value="RNA_pol_sigma_r3/r4-like"/>
</dbReference>
<dbReference type="GO" id="GO:0003677">
    <property type="term" value="F:DNA binding"/>
    <property type="evidence" value="ECO:0007669"/>
    <property type="project" value="UniProtKB-KW"/>
</dbReference>
<evidence type="ECO:0000313" key="9">
    <source>
        <dbReference type="Proteomes" id="UP000216339"/>
    </source>
</evidence>
<dbReference type="Pfam" id="PF08281">
    <property type="entry name" value="Sigma70_r4_2"/>
    <property type="match status" value="1"/>
</dbReference>
<dbReference type="NCBIfam" id="TIGR02937">
    <property type="entry name" value="sigma70-ECF"/>
    <property type="match status" value="1"/>
</dbReference>
<sequence length="191" mass="21087">MTPPSDADPPLDEWARRVRAGDLDAFEALYRHLHPMLTRIARSLADAPAEADDAVQEAFARLWETRARLDPAQSVRAYLARAVRNRLLNAARDAGTRRALLDEHADALDRARPPRPDDAAHGASLAAHLRASLAALPDRQRTAIALTRFDGLSHAEAAEVMACSVRTVNNHIVRGLRTLRERLQTYAPDAL</sequence>
<feature type="domain" description="RNA polymerase sigma-70 region 2" evidence="6">
    <location>
        <begin position="29"/>
        <end position="95"/>
    </location>
</feature>
<dbReference type="InterPro" id="IPR036388">
    <property type="entry name" value="WH-like_DNA-bd_sf"/>
</dbReference>
<evidence type="ECO:0000259" key="6">
    <source>
        <dbReference type="Pfam" id="PF04542"/>
    </source>
</evidence>
<dbReference type="Gene3D" id="1.10.10.10">
    <property type="entry name" value="Winged helix-like DNA-binding domain superfamily/Winged helix DNA-binding domain"/>
    <property type="match status" value="1"/>
</dbReference>
<comment type="similarity">
    <text evidence="1">Belongs to the sigma-70 factor family. ECF subfamily.</text>
</comment>
<feature type="domain" description="RNA polymerase sigma factor 70 region 4 type 2" evidence="7">
    <location>
        <begin position="129"/>
        <end position="179"/>
    </location>
</feature>
<evidence type="ECO:0008006" key="10">
    <source>
        <dbReference type="Google" id="ProtNLM"/>
    </source>
</evidence>
<evidence type="ECO:0000256" key="4">
    <source>
        <dbReference type="ARBA" id="ARBA00023125"/>
    </source>
</evidence>
<evidence type="ECO:0000256" key="3">
    <source>
        <dbReference type="ARBA" id="ARBA00023082"/>
    </source>
</evidence>
<dbReference type="InterPro" id="IPR013249">
    <property type="entry name" value="RNA_pol_sigma70_r4_t2"/>
</dbReference>
<dbReference type="Proteomes" id="UP000216339">
    <property type="component" value="Unassembled WGS sequence"/>
</dbReference>
<keyword evidence="3" id="KW-0731">Sigma factor</keyword>
<dbReference type="OrthoDB" id="1493347at2"/>
<keyword evidence="4" id="KW-0238">DNA-binding</keyword>
<reference evidence="8 9" key="1">
    <citation type="submission" date="2016-11" db="EMBL/GenBank/DDBJ databases">
        <title>Study of marine rhodopsin-containing bacteria.</title>
        <authorList>
            <person name="Yoshizawa S."/>
            <person name="Kumagai Y."/>
            <person name="Kogure K."/>
        </authorList>
    </citation>
    <scope>NUCLEOTIDE SEQUENCE [LARGE SCALE GENOMIC DNA]</scope>
    <source>
        <strain evidence="8 9">SAORIC-28</strain>
    </source>
</reference>
<dbReference type="RefSeq" id="WP_095510057.1">
    <property type="nucleotide sequence ID" value="NZ_MQWD01000001.1"/>
</dbReference>
<accession>A0A271IYX3</accession>
<evidence type="ECO:0000256" key="1">
    <source>
        <dbReference type="ARBA" id="ARBA00010641"/>
    </source>
</evidence>
<dbReference type="PANTHER" id="PTHR43133">
    <property type="entry name" value="RNA POLYMERASE ECF-TYPE SIGMA FACTO"/>
    <property type="match status" value="1"/>
</dbReference>
<organism evidence="8 9">
    <name type="scientific">Rubrivirga marina</name>
    <dbReference type="NCBI Taxonomy" id="1196024"/>
    <lineage>
        <taxon>Bacteria</taxon>
        <taxon>Pseudomonadati</taxon>
        <taxon>Rhodothermota</taxon>
        <taxon>Rhodothermia</taxon>
        <taxon>Rhodothermales</taxon>
        <taxon>Rubricoccaceae</taxon>
        <taxon>Rubrivirga</taxon>
    </lineage>
</organism>
<evidence type="ECO:0000256" key="2">
    <source>
        <dbReference type="ARBA" id="ARBA00023015"/>
    </source>
</evidence>
<dbReference type="SUPFAM" id="SSF88659">
    <property type="entry name" value="Sigma3 and sigma4 domains of RNA polymerase sigma factors"/>
    <property type="match status" value="1"/>
</dbReference>
<keyword evidence="9" id="KW-1185">Reference proteome</keyword>